<evidence type="ECO:0000256" key="5">
    <source>
        <dbReference type="ARBA" id="ARBA00022989"/>
    </source>
</evidence>
<dbReference type="InterPro" id="IPR047135">
    <property type="entry name" value="YsiQ"/>
</dbReference>
<dbReference type="GO" id="GO:0042910">
    <property type="term" value="F:xenobiotic transmembrane transporter activity"/>
    <property type="evidence" value="ECO:0007669"/>
    <property type="project" value="InterPro"/>
</dbReference>
<keyword evidence="4 7" id="KW-0812">Transmembrane</keyword>
<evidence type="ECO:0000256" key="7">
    <source>
        <dbReference type="SAM" id="Phobius"/>
    </source>
</evidence>
<feature type="transmembrane region" description="Helical" evidence="7">
    <location>
        <begin position="167"/>
        <end position="185"/>
    </location>
</feature>
<name>A0A9D1LBG2_9FIRM</name>
<dbReference type="InterPro" id="IPR002528">
    <property type="entry name" value="MATE_fam"/>
</dbReference>
<proteinExistence type="predicted"/>
<evidence type="ECO:0000256" key="6">
    <source>
        <dbReference type="ARBA" id="ARBA00023136"/>
    </source>
</evidence>
<feature type="transmembrane region" description="Helical" evidence="7">
    <location>
        <begin position="197"/>
        <end position="217"/>
    </location>
</feature>
<dbReference type="PIRSF" id="PIRSF006603">
    <property type="entry name" value="DinF"/>
    <property type="match status" value="1"/>
</dbReference>
<keyword evidence="3" id="KW-1003">Cell membrane</keyword>
<dbReference type="PANTHER" id="PTHR42925">
    <property type="entry name" value="MULTIDRUG AND TOXIN EFFLUX PROTEIN MATE FAMILY"/>
    <property type="match status" value="1"/>
</dbReference>
<feature type="transmembrane region" description="Helical" evidence="7">
    <location>
        <begin position="397"/>
        <end position="419"/>
    </location>
</feature>
<dbReference type="EMBL" id="DVMU01000174">
    <property type="protein sequence ID" value="HIU34423.1"/>
    <property type="molecule type" value="Genomic_DNA"/>
</dbReference>
<reference evidence="8" key="2">
    <citation type="journal article" date="2021" name="PeerJ">
        <title>Extensive microbial diversity within the chicken gut microbiome revealed by metagenomics and culture.</title>
        <authorList>
            <person name="Gilroy R."/>
            <person name="Ravi A."/>
            <person name="Getino M."/>
            <person name="Pursley I."/>
            <person name="Horton D.L."/>
            <person name="Alikhan N.F."/>
            <person name="Baker D."/>
            <person name="Gharbi K."/>
            <person name="Hall N."/>
            <person name="Watson M."/>
            <person name="Adriaenssens E.M."/>
            <person name="Foster-Nyarko E."/>
            <person name="Jarju S."/>
            <person name="Secka A."/>
            <person name="Antonio M."/>
            <person name="Oren A."/>
            <person name="Chaudhuri R.R."/>
            <person name="La Ragione R."/>
            <person name="Hildebrand F."/>
            <person name="Pallen M.J."/>
        </authorList>
    </citation>
    <scope>NUCLEOTIDE SEQUENCE</scope>
    <source>
        <strain evidence="8">ChiHcec3-11533</strain>
    </source>
</reference>
<dbReference type="CDD" id="cd13134">
    <property type="entry name" value="MATE_like_8"/>
    <property type="match status" value="1"/>
</dbReference>
<dbReference type="InterPro" id="IPR048279">
    <property type="entry name" value="MdtK-like"/>
</dbReference>
<accession>A0A9D1LBG2</accession>
<evidence type="ECO:0000256" key="4">
    <source>
        <dbReference type="ARBA" id="ARBA00022692"/>
    </source>
</evidence>
<feature type="transmembrane region" description="Helical" evidence="7">
    <location>
        <begin position="362"/>
        <end position="385"/>
    </location>
</feature>
<dbReference type="Pfam" id="PF01554">
    <property type="entry name" value="MatE"/>
    <property type="match status" value="2"/>
</dbReference>
<feature type="transmembrane region" description="Helical" evidence="7">
    <location>
        <begin position="93"/>
        <end position="115"/>
    </location>
</feature>
<sequence length="457" mass="49058">MQHPIFRWERNFTKQLFQLAVPIALQSVVTAAMQIVDNVMVGKLGEVPLAAVSQANRISFLFQLAMFGTISGASIFVSQYWGKRDVAGVRRTLGIATAMGLVVAALLGLPSIFFPGQLIRVLIKSQEARRLGAEYLGIMGFVYFIQSQSLVQAAVLKSTEQVKLPMFASIAAILTNICFNWLLIYDHGSFGGYGVRGAAIATMIGAAVELGVLIVFARRFGFVTAAKLGELRPGSRKAVRDFLVIALPVLLNESLWAAGTVTYSAIYGRLGDGVTAAAAANIFSTIEQLASVAIRALSHACGVMIGMAIGAGDENCARLYAKRFLWATPLISQGIGLAILALSGSMVGFFNVTAETAAAARGLIRIFACFIWAHALNCVVIVAILRTGGDVRAAAAIDVIPLWLVGVPMAALAGLVFHWDVQRVYLMTYCEQIAKGALCLWRMRSGKWVHNLVANNQ</sequence>
<evidence type="ECO:0000256" key="1">
    <source>
        <dbReference type="ARBA" id="ARBA00004651"/>
    </source>
</evidence>
<evidence type="ECO:0000313" key="9">
    <source>
        <dbReference type="Proteomes" id="UP000824072"/>
    </source>
</evidence>
<dbReference type="AlphaFoldDB" id="A0A9D1LBG2"/>
<keyword evidence="6 7" id="KW-0472">Membrane</keyword>
<dbReference type="Proteomes" id="UP000824072">
    <property type="component" value="Unassembled WGS sequence"/>
</dbReference>
<feature type="transmembrane region" description="Helical" evidence="7">
    <location>
        <begin position="60"/>
        <end position="81"/>
    </location>
</feature>
<feature type="transmembrane region" description="Helical" evidence="7">
    <location>
        <begin position="324"/>
        <end position="350"/>
    </location>
</feature>
<dbReference type="PANTHER" id="PTHR42925:SF2">
    <property type="entry name" value="NA+ DRIVEN MULTIDRUG EFFLUX PUMP"/>
    <property type="match status" value="1"/>
</dbReference>
<reference evidence="8" key="1">
    <citation type="submission" date="2020-10" db="EMBL/GenBank/DDBJ databases">
        <authorList>
            <person name="Gilroy R."/>
        </authorList>
    </citation>
    <scope>NUCLEOTIDE SEQUENCE</scope>
    <source>
        <strain evidence="8">ChiHcec3-11533</strain>
    </source>
</reference>
<evidence type="ECO:0000256" key="3">
    <source>
        <dbReference type="ARBA" id="ARBA00022475"/>
    </source>
</evidence>
<gene>
    <name evidence="8" type="ORF">IAB02_07650</name>
</gene>
<evidence type="ECO:0000313" key="8">
    <source>
        <dbReference type="EMBL" id="HIU34423.1"/>
    </source>
</evidence>
<dbReference type="NCBIfam" id="TIGR00797">
    <property type="entry name" value="matE"/>
    <property type="match status" value="1"/>
</dbReference>
<comment type="caution">
    <text evidence="8">The sequence shown here is derived from an EMBL/GenBank/DDBJ whole genome shotgun (WGS) entry which is preliminary data.</text>
</comment>
<protein>
    <submittedName>
        <fullName evidence="8">MATE family efflux transporter</fullName>
    </submittedName>
</protein>
<organism evidence="8 9">
    <name type="scientific">Candidatus Pullichristensenella excrementigallinarum</name>
    <dbReference type="NCBI Taxonomy" id="2840907"/>
    <lineage>
        <taxon>Bacteria</taxon>
        <taxon>Bacillati</taxon>
        <taxon>Bacillota</taxon>
        <taxon>Clostridia</taxon>
        <taxon>Candidatus Pullichristensenella</taxon>
    </lineage>
</organism>
<keyword evidence="2" id="KW-0813">Transport</keyword>
<evidence type="ECO:0000256" key="2">
    <source>
        <dbReference type="ARBA" id="ARBA00022448"/>
    </source>
</evidence>
<comment type="subcellular location">
    <subcellularLocation>
        <location evidence="1">Cell membrane</location>
        <topology evidence="1">Multi-pass membrane protein</topology>
    </subcellularLocation>
</comment>
<keyword evidence="5 7" id="KW-1133">Transmembrane helix</keyword>
<dbReference type="GO" id="GO:0015297">
    <property type="term" value="F:antiporter activity"/>
    <property type="evidence" value="ECO:0007669"/>
    <property type="project" value="InterPro"/>
</dbReference>
<feature type="transmembrane region" description="Helical" evidence="7">
    <location>
        <begin position="238"/>
        <end position="258"/>
    </location>
</feature>
<dbReference type="GO" id="GO:0005886">
    <property type="term" value="C:plasma membrane"/>
    <property type="evidence" value="ECO:0007669"/>
    <property type="project" value="UniProtKB-SubCell"/>
</dbReference>